<dbReference type="EMBL" id="KZ819666">
    <property type="protein sequence ID" value="PWN28063.1"/>
    <property type="molecule type" value="Genomic_DNA"/>
</dbReference>
<dbReference type="PANTHER" id="PTHR22957">
    <property type="entry name" value="TBC1 DOMAIN FAMILY MEMBER GTPASE-ACTIVATING PROTEIN"/>
    <property type="match status" value="1"/>
</dbReference>
<feature type="region of interest" description="Disordered" evidence="2">
    <location>
        <begin position="402"/>
        <end position="425"/>
    </location>
</feature>
<evidence type="ECO:0000256" key="2">
    <source>
        <dbReference type="SAM" id="MobiDB-lite"/>
    </source>
</evidence>
<feature type="compositionally biased region" description="Gly residues" evidence="2">
    <location>
        <begin position="322"/>
        <end position="334"/>
    </location>
</feature>
<feature type="domain" description="Rab-GAP TBC" evidence="3">
    <location>
        <begin position="542"/>
        <end position="894"/>
    </location>
</feature>
<proteinExistence type="predicted"/>
<feature type="region of interest" description="Disordered" evidence="2">
    <location>
        <begin position="653"/>
        <end position="673"/>
    </location>
</feature>
<feature type="compositionally biased region" description="Basic and acidic residues" evidence="2">
    <location>
        <begin position="986"/>
        <end position="995"/>
    </location>
</feature>
<dbReference type="GO" id="GO:0005096">
    <property type="term" value="F:GTPase activator activity"/>
    <property type="evidence" value="ECO:0007669"/>
    <property type="project" value="UniProtKB-KW"/>
</dbReference>
<dbReference type="InterPro" id="IPR035969">
    <property type="entry name" value="Rab-GAP_TBC_sf"/>
</dbReference>
<dbReference type="OrthoDB" id="10264062at2759"/>
<feature type="compositionally biased region" description="Low complexity" evidence="2">
    <location>
        <begin position="214"/>
        <end position="231"/>
    </location>
</feature>
<dbReference type="Gene3D" id="1.10.472.80">
    <property type="entry name" value="Ypt/Rab-GAP domain of gyp1p, domain 3"/>
    <property type="match status" value="1"/>
</dbReference>
<feature type="region of interest" description="Disordered" evidence="2">
    <location>
        <begin position="210"/>
        <end position="243"/>
    </location>
</feature>
<feature type="compositionally biased region" description="Polar residues" evidence="2">
    <location>
        <begin position="335"/>
        <end position="350"/>
    </location>
</feature>
<dbReference type="SUPFAM" id="SSF47923">
    <property type="entry name" value="Ypt/Rab-GAP domain of gyp1p"/>
    <property type="match status" value="2"/>
</dbReference>
<dbReference type="PANTHER" id="PTHR22957:SF502">
    <property type="entry name" value="SMALL G PROTEIN SIGNALING MODULATOR 2-RELATED"/>
    <property type="match status" value="1"/>
</dbReference>
<evidence type="ECO:0000313" key="4">
    <source>
        <dbReference type="EMBL" id="PWN28063.1"/>
    </source>
</evidence>
<accession>A0A316UVV9</accession>
<dbReference type="Gene3D" id="1.10.8.270">
    <property type="entry name" value="putative rabgap domain of human tbc1 domain family member 14 like domains"/>
    <property type="match status" value="1"/>
</dbReference>
<dbReference type="RefSeq" id="XP_025362675.1">
    <property type="nucleotide sequence ID" value="XM_025506016.1"/>
</dbReference>
<gene>
    <name evidence="4" type="ORF">BDZ90DRAFT_231824</name>
</gene>
<dbReference type="STRING" id="1569628.A0A316UVV9"/>
<organism evidence="4 5">
    <name type="scientific">Jaminaea rosea</name>
    <dbReference type="NCBI Taxonomy" id="1569628"/>
    <lineage>
        <taxon>Eukaryota</taxon>
        <taxon>Fungi</taxon>
        <taxon>Dikarya</taxon>
        <taxon>Basidiomycota</taxon>
        <taxon>Ustilaginomycotina</taxon>
        <taxon>Exobasidiomycetes</taxon>
        <taxon>Microstromatales</taxon>
        <taxon>Microstromatales incertae sedis</taxon>
        <taxon>Jaminaea</taxon>
    </lineage>
</organism>
<feature type="region of interest" description="Disordered" evidence="2">
    <location>
        <begin position="707"/>
        <end position="751"/>
    </location>
</feature>
<dbReference type="Pfam" id="PF00566">
    <property type="entry name" value="RabGAP-TBC"/>
    <property type="match status" value="1"/>
</dbReference>
<feature type="compositionally biased region" description="Low complexity" evidence="2">
    <location>
        <begin position="404"/>
        <end position="425"/>
    </location>
</feature>
<feature type="region of interest" description="Disordered" evidence="2">
    <location>
        <begin position="97"/>
        <end position="130"/>
    </location>
</feature>
<dbReference type="Proteomes" id="UP000245884">
    <property type="component" value="Unassembled WGS sequence"/>
</dbReference>
<dbReference type="InterPro" id="IPR000195">
    <property type="entry name" value="Rab-GAP-TBC_dom"/>
</dbReference>
<evidence type="ECO:0000259" key="3">
    <source>
        <dbReference type="PROSITE" id="PS50086"/>
    </source>
</evidence>
<feature type="compositionally biased region" description="Polar residues" evidence="2">
    <location>
        <begin position="598"/>
        <end position="612"/>
    </location>
</feature>
<dbReference type="PROSITE" id="PS50086">
    <property type="entry name" value="TBC_RABGAP"/>
    <property type="match status" value="1"/>
</dbReference>
<keyword evidence="1" id="KW-0343">GTPase activation</keyword>
<keyword evidence="5" id="KW-1185">Reference proteome</keyword>
<reference evidence="4 5" key="1">
    <citation type="journal article" date="2018" name="Mol. Biol. Evol.">
        <title>Broad Genomic Sampling Reveals a Smut Pathogenic Ancestry of the Fungal Clade Ustilaginomycotina.</title>
        <authorList>
            <person name="Kijpornyongpan T."/>
            <person name="Mondo S.J."/>
            <person name="Barry K."/>
            <person name="Sandor L."/>
            <person name="Lee J."/>
            <person name="Lipzen A."/>
            <person name="Pangilinan J."/>
            <person name="LaButti K."/>
            <person name="Hainaut M."/>
            <person name="Henrissat B."/>
            <person name="Grigoriev I.V."/>
            <person name="Spatafora J.W."/>
            <person name="Aime M.C."/>
        </authorList>
    </citation>
    <scope>NUCLEOTIDE SEQUENCE [LARGE SCALE GENOMIC DNA]</scope>
    <source>
        <strain evidence="4 5">MCA 5214</strain>
    </source>
</reference>
<evidence type="ECO:0000256" key="1">
    <source>
        <dbReference type="ARBA" id="ARBA00022468"/>
    </source>
</evidence>
<sequence>MESSKASGSVRILYAKSRVAVHPTPYAAHNQVGFLTLLQRAPGGNGGSIANEASSSLPTLAQRNQQDILLAWIPEVMAKQRGDVAKLIEVELREAEGLRSNDDKGSDDSILIDSVPTASNSTAPPGGESSMTLPPFCQSLGSIYSICITPPTVSNWNSSLIVNLVGGETLPTLYFHDDESRKTALGIHRASSTALSSSPSSSLSNVIENQAAGSPSAAQLSTSPPAATAAPGPAPAPAPSSSIWGGDELVQHLRKYAVVHRSVHDQRTFLLNPQAADLEAHSTPVWADDAIDEPPAAASSSSAFDAVFPDDPFSPTYPTRFGGTGRRFGDGGGSSHASSQPGQGGESFSSWAKATRMSLLSQFSHVTRSARDVSRQVIEQLPAHHQQAAHRFVGRTPAAAPTFAQAGPLGPFGAAPPASSSSSSSLSSTAAAANAEDVAEKAGVAEYDSARLYLAKWARLVAEEGERNRKRTAMEQEQQQKSVHDALGAWEMLDHPDAARFRPVRRYDPITAAEWEQWSRGGPQGRPTVSWRHAKREVYKRGLAPSARPDAWPALLNVVPWGTDDEEREKTWERREDGWRKLRGLWIAGEEGQGEPPSASSTDSSFDTNTGSEEAHMVEEMACKLSRRPDVQEQQHRIRVDVLRTDRKLPLFKGSAAGEERRATTPTIEAGQASPYNPHFARLEEVLMTYTLYDTLFVGQSRRWSHSQQATPSGSSPSSTASSVKSTGTASTTSGPQPSKDASRSSTLDDCPPSLDLDLPSLYPPRQLARLAQSKFISQSELGGYVQGMSDLCATVYSVLAPQHPSHSCAAFWCFTALMSRIRSNFLSSQQGIKSQLLALQVLLRRMDGGLYGHLERTGSLNLFFCFRWLLVRFKREFDLEGVARLWEAGWALEPGVHQEHGVQDHDDQAGDQGQVPSTRHHHLFICLAILLEHRDAVVGHLRAFDEVLAFYQSLSGSIDVEDTLLRAERLLRRVGETLAEQGQEGEGRGEEGKTKGMTSEEDLHELRRLIE</sequence>
<feature type="compositionally biased region" description="Basic and acidic residues" evidence="2">
    <location>
        <begin position="97"/>
        <end position="107"/>
    </location>
</feature>
<feature type="region of interest" description="Disordered" evidence="2">
    <location>
        <begin position="316"/>
        <end position="350"/>
    </location>
</feature>
<feature type="region of interest" description="Disordered" evidence="2">
    <location>
        <begin position="588"/>
        <end position="612"/>
    </location>
</feature>
<name>A0A316UVV9_9BASI</name>
<protein>
    <recommendedName>
        <fullName evidence="3">Rab-GAP TBC domain-containing protein</fullName>
    </recommendedName>
</protein>
<feature type="region of interest" description="Disordered" evidence="2">
    <location>
        <begin position="978"/>
        <end position="1012"/>
    </location>
</feature>
<dbReference type="GeneID" id="37027839"/>
<evidence type="ECO:0000313" key="5">
    <source>
        <dbReference type="Proteomes" id="UP000245884"/>
    </source>
</evidence>
<dbReference type="AlphaFoldDB" id="A0A316UVV9"/>
<dbReference type="SMART" id="SM00164">
    <property type="entry name" value="TBC"/>
    <property type="match status" value="1"/>
</dbReference>